<evidence type="ECO:0000313" key="17">
    <source>
        <dbReference type="Proteomes" id="UP000476338"/>
    </source>
</evidence>
<dbReference type="InterPro" id="IPR015813">
    <property type="entry name" value="Pyrv/PenolPyrv_kinase-like_dom"/>
</dbReference>
<dbReference type="NCBIfam" id="NF004491">
    <property type="entry name" value="PRK05826.1"/>
    <property type="match status" value="1"/>
</dbReference>
<dbReference type="Gene3D" id="2.40.33.10">
    <property type="entry name" value="PK beta-barrel domain-like"/>
    <property type="match status" value="1"/>
</dbReference>
<protein>
    <recommendedName>
        <fullName evidence="3 12">Pyruvate kinase</fullName>
        <ecNumber evidence="3 12">2.7.1.40</ecNumber>
    </recommendedName>
</protein>
<dbReference type="GO" id="GO:0000287">
    <property type="term" value="F:magnesium ion binding"/>
    <property type="evidence" value="ECO:0007669"/>
    <property type="project" value="UniProtKB-UniRule"/>
</dbReference>
<dbReference type="AlphaFoldDB" id="A0A6L5WKZ2"/>
<keyword evidence="5" id="KW-0479">Metal-binding</keyword>
<dbReference type="InterPro" id="IPR015795">
    <property type="entry name" value="Pyrv_Knase_C"/>
</dbReference>
<dbReference type="InterPro" id="IPR015806">
    <property type="entry name" value="Pyrv_Knase_insert_dom_sf"/>
</dbReference>
<dbReference type="Gene3D" id="3.40.1380.20">
    <property type="entry name" value="Pyruvate kinase, C-terminal domain"/>
    <property type="match status" value="1"/>
</dbReference>
<reference evidence="16 17" key="2">
    <citation type="submission" date="2020-03" db="EMBL/GenBank/DDBJ databases">
        <title>Campylobacter portucalensis sp. nov., a new species of Campylobacter isolated from the reproductive tract of bulls.</title>
        <authorList>
            <person name="Silva M.F."/>
            <person name="Pereira G."/>
            <person name="Carneiro C."/>
            <person name="Hemphill A."/>
            <person name="Mateus L."/>
            <person name="Lopes-Da-Costa L."/>
            <person name="Silva E."/>
        </authorList>
    </citation>
    <scope>NUCLEOTIDE SEQUENCE [LARGE SCALE GENOMIC DNA]</scope>
    <source>
        <strain evidence="16 17">FMV-PI01</strain>
    </source>
</reference>
<dbReference type="Pfam" id="PF00224">
    <property type="entry name" value="PK"/>
    <property type="match status" value="1"/>
</dbReference>
<gene>
    <name evidence="16" type="primary">pyk</name>
    <name evidence="16" type="ORF">F1B92_04860</name>
</gene>
<dbReference type="SUPFAM" id="SSF51621">
    <property type="entry name" value="Phosphoenolpyruvate/pyruvate domain"/>
    <property type="match status" value="1"/>
</dbReference>
<sequence length="484" mass="54002">MRKKTKILATIGPASDNLETIVDLIKSGVNAFRMNFSHGDHDYHKSNLEKIRKAESILKKRVGILQDISGPKVRVGKLKEMFRLNPGDRLIFVRDEIIGEKIDDKNYRLCINHPEILPLIKEGEYIYLYDGAIRARVEKVSSEEICAVLENGGILTSNKGVNFPNTRLNIDVITPKDMSDLEWGVKNGVHFVAVSFVQSATDVLRVRRILDELGSKARIFAKIEKFDAVENIDEIIEASDGIMVARGDLGIEVPYYEVPNIQKMIIKKANQKAKPVITATQMMLSMTQNESATRAEISDVANAVLDGSDAVMLSEESAVGKHPAQVVKAMSNTIKEVEKIYPFNKNLECFDETDMVAFSSVSLAKNLNATAILSITGSGRSAIKMARNRPSMEIYAITHDEETAHFLTLAWGVNPIMVKLKVDVDFLIADSIVDAYKEGYIDENLTYIMTAGFPTGVAGSTNYIRIIKKDQISYYQNLKNKFKI</sequence>
<keyword evidence="8" id="KW-0067">ATP-binding</keyword>
<dbReference type="InterPro" id="IPR001697">
    <property type="entry name" value="Pyr_Knase"/>
</dbReference>
<dbReference type="NCBIfam" id="NF004978">
    <property type="entry name" value="PRK06354.1"/>
    <property type="match status" value="1"/>
</dbReference>
<dbReference type="InterPro" id="IPR040442">
    <property type="entry name" value="Pyrv_kinase-like_dom_sf"/>
</dbReference>
<evidence type="ECO:0000259" key="15">
    <source>
        <dbReference type="Pfam" id="PF02887"/>
    </source>
</evidence>
<name>A0A6L5WKZ2_9BACT</name>
<keyword evidence="10 13" id="KW-0324">Glycolysis</keyword>
<evidence type="ECO:0000256" key="11">
    <source>
        <dbReference type="ARBA" id="ARBA00023317"/>
    </source>
</evidence>
<dbReference type="PRINTS" id="PR01050">
    <property type="entry name" value="PYRUVTKNASE"/>
</dbReference>
<evidence type="ECO:0000256" key="9">
    <source>
        <dbReference type="ARBA" id="ARBA00022842"/>
    </source>
</evidence>
<dbReference type="GO" id="GO:0004743">
    <property type="term" value="F:pyruvate kinase activity"/>
    <property type="evidence" value="ECO:0007669"/>
    <property type="project" value="UniProtKB-UniRule"/>
</dbReference>
<evidence type="ECO:0000256" key="1">
    <source>
        <dbReference type="ARBA" id="ARBA00004997"/>
    </source>
</evidence>
<evidence type="ECO:0000256" key="3">
    <source>
        <dbReference type="ARBA" id="ARBA00012142"/>
    </source>
</evidence>
<dbReference type="NCBIfam" id="TIGR01064">
    <property type="entry name" value="pyruv_kin"/>
    <property type="match status" value="1"/>
</dbReference>
<reference evidence="16 17" key="1">
    <citation type="submission" date="2019-09" db="EMBL/GenBank/DDBJ databases">
        <authorList>
            <person name="Silva M."/>
            <person name="Pereira G."/>
            <person name="Lopes-Da-Costa L."/>
            <person name="Silva E."/>
        </authorList>
    </citation>
    <scope>NUCLEOTIDE SEQUENCE [LARGE SCALE GENOMIC DNA]</scope>
    <source>
        <strain evidence="16 17">FMV-PI01</strain>
    </source>
</reference>
<evidence type="ECO:0000256" key="12">
    <source>
        <dbReference type="NCBIfam" id="TIGR01064"/>
    </source>
</evidence>
<dbReference type="GO" id="GO:0005524">
    <property type="term" value="F:ATP binding"/>
    <property type="evidence" value="ECO:0007669"/>
    <property type="project" value="UniProtKB-KW"/>
</dbReference>
<evidence type="ECO:0000256" key="7">
    <source>
        <dbReference type="ARBA" id="ARBA00022777"/>
    </source>
</evidence>
<evidence type="ECO:0000259" key="14">
    <source>
        <dbReference type="Pfam" id="PF00224"/>
    </source>
</evidence>
<dbReference type="UniPathway" id="UPA00109">
    <property type="reaction ID" value="UER00188"/>
</dbReference>
<evidence type="ECO:0000256" key="2">
    <source>
        <dbReference type="ARBA" id="ARBA00008663"/>
    </source>
</evidence>
<dbReference type="FunFam" id="2.40.33.10:FF:000001">
    <property type="entry name" value="Pyruvate kinase"/>
    <property type="match status" value="1"/>
</dbReference>
<dbReference type="EMBL" id="VWSJ01000015">
    <property type="protein sequence ID" value="MSN96503.1"/>
    <property type="molecule type" value="Genomic_DNA"/>
</dbReference>
<feature type="domain" description="Pyruvate kinase barrel" evidence="14">
    <location>
        <begin position="3"/>
        <end position="327"/>
    </location>
</feature>
<feature type="domain" description="Pyruvate kinase C-terminal" evidence="15">
    <location>
        <begin position="355"/>
        <end position="467"/>
    </location>
</feature>
<comment type="pathway">
    <text evidence="1 13">Carbohydrate degradation; glycolysis; pyruvate from D-glyceraldehyde 3-phosphate: step 5/5.</text>
</comment>
<organism evidence="16 17">
    <name type="scientific">Campylobacter portucalensis</name>
    <dbReference type="NCBI Taxonomy" id="2608384"/>
    <lineage>
        <taxon>Bacteria</taxon>
        <taxon>Pseudomonadati</taxon>
        <taxon>Campylobacterota</taxon>
        <taxon>Epsilonproteobacteria</taxon>
        <taxon>Campylobacterales</taxon>
        <taxon>Campylobacteraceae</taxon>
        <taxon>Campylobacter</taxon>
    </lineage>
</organism>
<dbReference type="InterPro" id="IPR011037">
    <property type="entry name" value="Pyrv_Knase-like_insert_dom_sf"/>
</dbReference>
<dbReference type="GO" id="GO:0030955">
    <property type="term" value="F:potassium ion binding"/>
    <property type="evidence" value="ECO:0007669"/>
    <property type="project" value="UniProtKB-UniRule"/>
</dbReference>
<dbReference type="InterPro" id="IPR015793">
    <property type="entry name" value="Pyrv_Knase_brl"/>
</dbReference>
<dbReference type="EC" id="2.7.1.40" evidence="3 12"/>
<dbReference type="InterPro" id="IPR036918">
    <property type="entry name" value="Pyrv_Knase_C_sf"/>
</dbReference>
<comment type="catalytic activity">
    <reaction evidence="13">
        <text>pyruvate + ATP = phosphoenolpyruvate + ADP + H(+)</text>
        <dbReference type="Rhea" id="RHEA:18157"/>
        <dbReference type="ChEBI" id="CHEBI:15361"/>
        <dbReference type="ChEBI" id="CHEBI:15378"/>
        <dbReference type="ChEBI" id="CHEBI:30616"/>
        <dbReference type="ChEBI" id="CHEBI:58702"/>
        <dbReference type="ChEBI" id="CHEBI:456216"/>
        <dbReference type="EC" id="2.7.1.40"/>
    </reaction>
</comment>
<keyword evidence="17" id="KW-1185">Reference proteome</keyword>
<evidence type="ECO:0000256" key="8">
    <source>
        <dbReference type="ARBA" id="ARBA00022840"/>
    </source>
</evidence>
<accession>A0A6L5WKZ2</accession>
<dbReference type="Gene3D" id="3.20.20.60">
    <property type="entry name" value="Phosphoenolpyruvate-binding domains"/>
    <property type="match status" value="1"/>
</dbReference>
<evidence type="ECO:0000256" key="13">
    <source>
        <dbReference type="RuleBase" id="RU000504"/>
    </source>
</evidence>
<comment type="similarity">
    <text evidence="2 13">Belongs to the pyruvate kinase family.</text>
</comment>
<dbReference type="GO" id="GO:0016301">
    <property type="term" value="F:kinase activity"/>
    <property type="evidence" value="ECO:0007669"/>
    <property type="project" value="UniProtKB-KW"/>
</dbReference>
<dbReference type="SUPFAM" id="SSF50800">
    <property type="entry name" value="PK beta-barrel domain-like"/>
    <property type="match status" value="1"/>
</dbReference>
<keyword evidence="6" id="KW-0547">Nucleotide-binding</keyword>
<dbReference type="Pfam" id="PF02887">
    <property type="entry name" value="PK_C"/>
    <property type="match status" value="1"/>
</dbReference>
<keyword evidence="7 13" id="KW-0418">Kinase</keyword>
<keyword evidence="4 13" id="KW-0808">Transferase</keyword>
<dbReference type="Proteomes" id="UP000476338">
    <property type="component" value="Unassembled WGS sequence"/>
</dbReference>
<evidence type="ECO:0000256" key="4">
    <source>
        <dbReference type="ARBA" id="ARBA00022679"/>
    </source>
</evidence>
<evidence type="ECO:0000256" key="6">
    <source>
        <dbReference type="ARBA" id="ARBA00022741"/>
    </source>
</evidence>
<dbReference type="PANTHER" id="PTHR11817">
    <property type="entry name" value="PYRUVATE KINASE"/>
    <property type="match status" value="1"/>
</dbReference>
<dbReference type="RefSeq" id="WP_154570773.1">
    <property type="nucleotide sequence ID" value="NZ_VWSJ01000015.1"/>
</dbReference>
<proteinExistence type="inferred from homology"/>
<keyword evidence="11 16" id="KW-0670">Pyruvate</keyword>
<comment type="caution">
    <text evidence="16">The sequence shown here is derived from an EMBL/GenBank/DDBJ whole genome shotgun (WGS) entry which is preliminary data.</text>
</comment>
<evidence type="ECO:0000256" key="5">
    <source>
        <dbReference type="ARBA" id="ARBA00022723"/>
    </source>
</evidence>
<evidence type="ECO:0000256" key="10">
    <source>
        <dbReference type="ARBA" id="ARBA00023152"/>
    </source>
</evidence>
<evidence type="ECO:0000313" key="16">
    <source>
        <dbReference type="EMBL" id="MSN96503.1"/>
    </source>
</evidence>
<dbReference type="SUPFAM" id="SSF52935">
    <property type="entry name" value="PK C-terminal domain-like"/>
    <property type="match status" value="1"/>
</dbReference>
<keyword evidence="9 13" id="KW-0460">Magnesium</keyword>